<dbReference type="InterPro" id="IPR000834">
    <property type="entry name" value="Peptidase_M14"/>
</dbReference>
<feature type="domain" description="Peptidase M14" evidence="2">
    <location>
        <begin position="22"/>
        <end position="135"/>
    </location>
</feature>
<dbReference type="GO" id="GO:0008270">
    <property type="term" value="F:zinc ion binding"/>
    <property type="evidence" value="ECO:0007669"/>
    <property type="project" value="InterPro"/>
</dbReference>
<gene>
    <name evidence="3" type="ORF">AVDCRST_MAG89-4075</name>
</gene>
<feature type="non-terminal residue" evidence="3">
    <location>
        <position position="135"/>
    </location>
</feature>
<organism evidence="3">
    <name type="scientific">uncultured Gemmatimonadota bacterium</name>
    <dbReference type="NCBI Taxonomy" id="203437"/>
    <lineage>
        <taxon>Bacteria</taxon>
        <taxon>Pseudomonadati</taxon>
        <taxon>Gemmatimonadota</taxon>
        <taxon>environmental samples</taxon>
    </lineage>
</organism>
<dbReference type="Pfam" id="PF00246">
    <property type="entry name" value="Peptidase_M14"/>
    <property type="match status" value="1"/>
</dbReference>
<comment type="similarity">
    <text evidence="1">Belongs to the peptidase M14 family.</text>
</comment>
<accession>A0A6J4MS88</accession>
<evidence type="ECO:0000259" key="2">
    <source>
        <dbReference type="PROSITE" id="PS52035"/>
    </source>
</evidence>
<dbReference type="GO" id="GO:0006508">
    <property type="term" value="P:proteolysis"/>
    <property type="evidence" value="ECO:0007669"/>
    <property type="project" value="InterPro"/>
</dbReference>
<sequence length="135" mass="15169">MTFDAERDLLHEAYALPALTTRKFTHAELWQILGTLVDEAGCLSREEIGRSAEDRPLFAVRFGRGPLRVLLFSQMHGDEPSHTMGLADLLCYFAREPDDERVRRISEALTLAAVPMLNPDGAERFVRTNAQGIDI</sequence>
<dbReference type="EMBL" id="CADCTV010000853">
    <property type="protein sequence ID" value="CAA9365704.1"/>
    <property type="molecule type" value="Genomic_DNA"/>
</dbReference>
<name>A0A6J4MS88_9BACT</name>
<dbReference type="GO" id="GO:0004181">
    <property type="term" value="F:metallocarboxypeptidase activity"/>
    <property type="evidence" value="ECO:0007669"/>
    <property type="project" value="InterPro"/>
</dbReference>
<protein>
    <recommendedName>
        <fullName evidence="2">Peptidase M14 domain-containing protein</fullName>
    </recommendedName>
</protein>
<dbReference type="PROSITE" id="PS52035">
    <property type="entry name" value="PEPTIDASE_M14"/>
    <property type="match status" value="1"/>
</dbReference>
<dbReference type="Gene3D" id="3.40.630.10">
    <property type="entry name" value="Zn peptidases"/>
    <property type="match status" value="1"/>
</dbReference>
<evidence type="ECO:0000256" key="1">
    <source>
        <dbReference type="PROSITE-ProRule" id="PRU01379"/>
    </source>
</evidence>
<proteinExistence type="inferred from homology"/>
<dbReference type="AlphaFoldDB" id="A0A6J4MS88"/>
<dbReference type="SUPFAM" id="SSF53187">
    <property type="entry name" value="Zn-dependent exopeptidases"/>
    <property type="match status" value="1"/>
</dbReference>
<evidence type="ECO:0000313" key="3">
    <source>
        <dbReference type="EMBL" id="CAA9365704.1"/>
    </source>
</evidence>
<comment type="caution">
    <text evidence="1">Lacks conserved residue(s) required for the propagation of feature annotation.</text>
</comment>
<reference evidence="3" key="1">
    <citation type="submission" date="2020-02" db="EMBL/GenBank/DDBJ databases">
        <authorList>
            <person name="Meier V. D."/>
        </authorList>
    </citation>
    <scope>NUCLEOTIDE SEQUENCE</scope>
    <source>
        <strain evidence="3">AVDCRST_MAG89</strain>
    </source>
</reference>